<gene>
    <name evidence="1" type="ORF">YP76_10320</name>
</gene>
<evidence type="ECO:0000313" key="2">
    <source>
        <dbReference type="Proteomes" id="UP000033874"/>
    </source>
</evidence>
<evidence type="ECO:0000313" key="1">
    <source>
        <dbReference type="EMBL" id="KKW92308.1"/>
    </source>
</evidence>
<keyword evidence="2" id="KW-1185">Reference proteome</keyword>
<proteinExistence type="predicted"/>
<organism evidence="1 2">
    <name type="scientific">Sphingobium chungbukense</name>
    <dbReference type="NCBI Taxonomy" id="56193"/>
    <lineage>
        <taxon>Bacteria</taxon>
        <taxon>Pseudomonadati</taxon>
        <taxon>Pseudomonadota</taxon>
        <taxon>Alphaproteobacteria</taxon>
        <taxon>Sphingomonadales</taxon>
        <taxon>Sphingomonadaceae</taxon>
        <taxon>Sphingobium</taxon>
    </lineage>
</organism>
<sequence>MVLSSKWAYLPMMNIGSYFRLEGVLVAGAVSLYVQARDGALWEVGWLKNVGHLLQTNVAVEGIRTGAEAIAVNWIEAIEPIGRALSSANMSCGGKLSTSTGRLGNP</sequence>
<dbReference type="Pfam" id="PF19135">
    <property type="entry name" value="DUF5818"/>
    <property type="match status" value="1"/>
</dbReference>
<protein>
    <submittedName>
        <fullName evidence="1">Uncharacterized protein</fullName>
    </submittedName>
</protein>
<accession>A0A0M3AQX9</accession>
<reference evidence="1 2" key="1">
    <citation type="submission" date="2015-04" db="EMBL/GenBank/DDBJ databases">
        <title>Genome sequence of aromatic hydrocarbons-degrading Sphingobium chungbukense DJ77.</title>
        <authorList>
            <person name="Kim Y.-C."/>
            <person name="Chae J.-C."/>
        </authorList>
    </citation>
    <scope>NUCLEOTIDE SEQUENCE [LARGE SCALE GENOMIC DNA]</scope>
    <source>
        <strain evidence="1 2">DJ77</strain>
    </source>
</reference>
<dbReference type="AlphaFoldDB" id="A0A0M3AQX9"/>
<dbReference type="EMBL" id="LBIC01000004">
    <property type="protein sequence ID" value="KKW92308.1"/>
    <property type="molecule type" value="Genomic_DNA"/>
</dbReference>
<comment type="caution">
    <text evidence="1">The sequence shown here is derived from an EMBL/GenBank/DDBJ whole genome shotgun (WGS) entry which is preliminary data.</text>
</comment>
<dbReference type="InterPro" id="IPR043856">
    <property type="entry name" value="DUF5818"/>
</dbReference>
<name>A0A0M3AQX9_9SPHN</name>
<dbReference type="Proteomes" id="UP000033874">
    <property type="component" value="Unassembled WGS sequence"/>
</dbReference>